<dbReference type="EMBL" id="JNHM01000014">
    <property type="protein sequence ID" value="KDS55130.1"/>
    <property type="molecule type" value="Genomic_DNA"/>
</dbReference>
<organism evidence="1 2">
    <name type="scientific">Phocaeicola vulgatus str. 3975 RP4</name>
    <dbReference type="NCBI Taxonomy" id="1339352"/>
    <lineage>
        <taxon>Bacteria</taxon>
        <taxon>Pseudomonadati</taxon>
        <taxon>Bacteroidota</taxon>
        <taxon>Bacteroidia</taxon>
        <taxon>Bacteroidales</taxon>
        <taxon>Bacteroidaceae</taxon>
        <taxon>Phocaeicola</taxon>
    </lineage>
</organism>
<comment type="caution">
    <text evidence="1">The sequence shown here is derived from an EMBL/GenBank/DDBJ whole genome shotgun (WGS) entry which is preliminary data.</text>
</comment>
<name>A0A069SK62_PHOVU</name>
<gene>
    <name evidence="1" type="ORF">M099_1333</name>
</gene>
<reference evidence="1 2" key="1">
    <citation type="submission" date="2014-04" db="EMBL/GenBank/DDBJ databases">
        <authorList>
            <person name="Sears C."/>
            <person name="Carroll K."/>
            <person name="Sack B.R."/>
            <person name="Qadri F."/>
            <person name="Myers L.L."/>
            <person name="Chung G.-T."/>
            <person name="Escheverria P."/>
            <person name="Fraser C.M."/>
            <person name="Sadzewicz L."/>
            <person name="Shefchek K.A."/>
            <person name="Tallon L."/>
            <person name="Das S.P."/>
            <person name="Daugherty S."/>
            <person name="Mongodin E.F."/>
        </authorList>
    </citation>
    <scope>NUCLEOTIDE SEQUENCE [LARGE SCALE GENOMIC DNA]</scope>
    <source>
        <strain evidence="1 2">3975 RP4</strain>
    </source>
</reference>
<evidence type="ECO:0000313" key="1">
    <source>
        <dbReference type="EMBL" id="KDS55130.1"/>
    </source>
</evidence>
<protein>
    <submittedName>
        <fullName evidence="1">Uncharacterized protein</fullName>
    </submittedName>
</protein>
<accession>A0A069SK62</accession>
<dbReference type="PATRIC" id="fig|1339352.3.peg.1292"/>
<evidence type="ECO:0000313" key="2">
    <source>
        <dbReference type="Proteomes" id="UP000027661"/>
    </source>
</evidence>
<proteinExistence type="predicted"/>
<sequence>MYKRLIVTFLILADGLLSAFARQARDVINLNNGNLYH</sequence>
<dbReference type="AlphaFoldDB" id="A0A069SK62"/>
<dbReference type="Proteomes" id="UP000027661">
    <property type="component" value="Unassembled WGS sequence"/>
</dbReference>